<proteinExistence type="predicted"/>
<dbReference type="Proteomes" id="UP001138757">
    <property type="component" value="Unassembled WGS sequence"/>
</dbReference>
<evidence type="ECO:0000313" key="1">
    <source>
        <dbReference type="EMBL" id="MBT2185545.1"/>
    </source>
</evidence>
<keyword evidence="2" id="KW-1185">Reference proteome</keyword>
<accession>A0A9X1AIU3</accession>
<evidence type="ECO:0000313" key="2">
    <source>
        <dbReference type="Proteomes" id="UP001138757"/>
    </source>
</evidence>
<gene>
    <name evidence="1" type="ORF">KK488_01125</name>
</gene>
<protein>
    <submittedName>
        <fullName evidence="1">Uncharacterized protein</fullName>
    </submittedName>
</protein>
<comment type="caution">
    <text evidence="1">The sequence shown here is derived from an EMBL/GenBank/DDBJ whole genome shotgun (WGS) entry which is preliminary data.</text>
</comment>
<dbReference type="AlphaFoldDB" id="A0A9X1AIU3"/>
<organism evidence="1 2">
    <name type="scientific">Sphingobium nicotianae</name>
    <dbReference type="NCBI Taxonomy" id="2782607"/>
    <lineage>
        <taxon>Bacteria</taxon>
        <taxon>Pseudomonadati</taxon>
        <taxon>Pseudomonadota</taxon>
        <taxon>Alphaproteobacteria</taxon>
        <taxon>Sphingomonadales</taxon>
        <taxon>Sphingomonadaceae</taxon>
        <taxon>Sphingobium</taxon>
    </lineage>
</organism>
<dbReference type="EMBL" id="JAHGAW010000001">
    <property type="protein sequence ID" value="MBT2185545.1"/>
    <property type="molecule type" value="Genomic_DNA"/>
</dbReference>
<dbReference type="RefSeq" id="WP_214621292.1">
    <property type="nucleotide sequence ID" value="NZ_JAHGAW010000001.1"/>
</dbReference>
<reference evidence="1" key="1">
    <citation type="submission" date="2021-05" db="EMBL/GenBank/DDBJ databases">
        <title>Genome of Sphingobium sp. strain.</title>
        <authorList>
            <person name="Fan R."/>
        </authorList>
    </citation>
    <scope>NUCLEOTIDE SEQUENCE</scope>
    <source>
        <strain evidence="1">H33</strain>
    </source>
</reference>
<sequence length="162" mass="18494">MDRRTFLTRGALIAPLAMAPAIPFEASASVVDRRVWDSTMRKWQTAKAKGHTFDMEYVDPLYEAEKAAFGRGHIYPDDPRYDEVCAWRDKRNYEAIHNRCEELADAEADAHVALLRMPAPDTAALRWKLDQTIEEDGEIALWCEEIALAIQADYRRLLPAEG</sequence>
<name>A0A9X1AIU3_9SPHN</name>